<evidence type="ECO:0000256" key="1">
    <source>
        <dbReference type="ARBA" id="ARBA00022527"/>
    </source>
</evidence>
<dbReference type="Gene3D" id="3.30.200.20">
    <property type="entry name" value="Phosphorylase Kinase, domain 1"/>
    <property type="match status" value="1"/>
</dbReference>
<reference evidence="8" key="1">
    <citation type="submission" date="2021-02" db="EMBL/GenBank/DDBJ databases">
        <authorList>
            <person name="Dougan E. K."/>
            <person name="Rhodes N."/>
            <person name="Thang M."/>
            <person name="Chan C."/>
        </authorList>
    </citation>
    <scope>NUCLEOTIDE SEQUENCE</scope>
</reference>
<dbReference type="GO" id="GO:0005524">
    <property type="term" value="F:ATP binding"/>
    <property type="evidence" value="ECO:0007669"/>
    <property type="project" value="UniProtKB-UniRule"/>
</dbReference>
<keyword evidence="3 6" id="KW-0547">Nucleotide-binding</keyword>
<dbReference type="Pfam" id="PF00069">
    <property type="entry name" value="Pkinase"/>
    <property type="match status" value="1"/>
</dbReference>
<dbReference type="GO" id="GO:0004674">
    <property type="term" value="F:protein serine/threonine kinase activity"/>
    <property type="evidence" value="ECO:0007669"/>
    <property type="project" value="UniProtKB-KW"/>
</dbReference>
<keyword evidence="9" id="KW-1185">Reference proteome</keyword>
<gene>
    <name evidence="8" type="primary">for</name>
    <name evidence="8" type="ORF">SNAT2548_LOCUS4650</name>
</gene>
<evidence type="ECO:0000256" key="6">
    <source>
        <dbReference type="PROSITE-ProRule" id="PRU10141"/>
    </source>
</evidence>
<comment type="caution">
    <text evidence="8">The sequence shown here is derived from an EMBL/GenBank/DDBJ whole genome shotgun (WGS) entry which is preliminary data.</text>
</comment>
<proteinExistence type="predicted"/>
<name>A0A812IHD9_9DINO</name>
<organism evidence="8 9">
    <name type="scientific">Symbiodinium natans</name>
    <dbReference type="NCBI Taxonomy" id="878477"/>
    <lineage>
        <taxon>Eukaryota</taxon>
        <taxon>Sar</taxon>
        <taxon>Alveolata</taxon>
        <taxon>Dinophyceae</taxon>
        <taxon>Suessiales</taxon>
        <taxon>Symbiodiniaceae</taxon>
        <taxon>Symbiodinium</taxon>
    </lineage>
</organism>
<evidence type="ECO:0000313" key="8">
    <source>
        <dbReference type="EMBL" id="CAE7039031.1"/>
    </source>
</evidence>
<dbReference type="SUPFAM" id="SSF56112">
    <property type="entry name" value="Protein kinase-like (PK-like)"/>
    <property type="match status" value="1"/>
</dbReference>
<dbReference type="InterPro" id="IPR017441">
    <property type="entry name" value="Protein_kinase_ATP_BS"/>
</dbReference>
<feature type="binding site" evidence="6">
    <location>
        <position position="62"/>
    </location>
    <ligand>
        <name>ATP</name>
        <dbReference type="ChEBI" id="CHEBI:30616"/>
    </ligand>
</feature>
<evidence type="ECO:0000259" key="7">
    <source>
        <dbReference type="PROSITE" id="PS50011"/>
    </source>
</evidence>
<evidence type="ECO:0000256" key="2">
    <source>
        <dbReference type="ARBA" id="ARBA00022679"/>
    </source>
</evidence>
<keyword evidence="2" id="KW-0808">Transferase</keyword>
<dbReference type="InterPro" id="IPR011009">
    <property type="entry name" value="Kinase-like_dom_sf"/>
</dbReference>
<dbReference type="PROSITE" id="PS50011">
    <property type="entry name" value="PROTEIN_KINASE_DOM"/>
    <property type="match status" value="1"/>
</dbReference>
<dbReference type="OrthoDB" id="63267at2759"/>
<dbReference type="PROSITE" id="PS00107">
    <property type="entry name" value="PROTEIN_KINASE_ATP"/>
    <property type="match status" value="1"/>
</dbReference>
<dbReference type="AlphaFoldDB" id="A0A812IHD9"/>
<dbReference type="PANTHER" id="PTHR24353">
    <property type="entry name" value="CYCLIC NUCLEOTIDE-DEPENDENT PROTEIN KINASE"/>
    <property type="match status" value="1"/>
</dbReference>
<sequence length="171" mass="18738">MLQESPGSMLLRKSRFGKIKRKDLTVLGLLGCGGFGAVELVEHTSTGNTYALKALSKGFIVKSGMQTSVMSERDVQLACESPFIIKVYETFNSPDHLFFLLECALGGELYATYNKKGLTGKEGHAQFYVAGVVAAFDHLHSCSASQNYTPLRYKHFEVEYVTDLGPLWAGG</sequence>
<dbReference type="Proteomes" id="UP000604046">
    <property type="component" value="Unassembled WGS sequence"/>
</dbReference>
<accession>A0A812IHD9</accession>
<keyword evidence="4" id="KW-0418">Kinase</keyword>
<feature type="domain" description="Protein kinase" evidence="7">
    <location>
        <begin position="24"/>
        <end position="171"/>
    </location>
</feature>
<dbReference type="InterPro" id="IPR000719">
    <property type="entry name" value="Prot_kinase_dom"/>
</dbReference>
<keyword evidence="1" id="KW-0723">Serine/threonine-protein kinase</keyword>
<evidence type="ECO:0000256" key="5">
    <source>
        <dbReference type="ARBA" id="ARBA00022840"/>
    </source>
</evidence>
<dbReference type="EMBL" id="CAJNDS010000289">
    <property type="protein sequence ID" value="CAE7039031.1"/>
    <property type="molecule type" value="Genomic_DNA"/>
</dbReference>
<evidence type="ECO:0000313" key="9">
    <source>
        <dbReference type="Proteomes" id="UP000604046"/>
    </source>
</evidence>
<evidence type="ECO:0000256" key="3">
    <source>
        <dbReference type="ARBA" id="ARBA00022741"/>
    </source>
</evidence>
<dbReference type="SMART" id="SM00220">
    <property type="entry name" value="S_TKc"/>
    <property type="match status" value="1"/>
</dbReference>
<protein>
    <submittedName>
        <fullName evidence="8">For protein</fullName>
    </submittedName>
</protein>
<dbReference type="Gene3D" id="1.10.510.10">
    <property type="entry name" value="Transferase(Phosphotransferase) domain 1"/>
    <property type="match status" value="1"/>
</dbReference>
<keyword evidence="5 6" id="KW-0067">ATP-binding</keyword>
<evidence type="ECO:0000256" key="4">
    <source>
        <dbReference type="ARBA" id="ARBA00022777"/>
    </source>
</evidence>